<feature type="repeat" description="Pumilio" evidence="2">
    <location>
        <begin position="641"/>
        <end position="678"/>
    </location>
</feature>
<dbReference type="Proteomes" id="UP001295423">
    <property type="component" value="Unassembled WGS sequence"/>
</dbReference>
<keyword evidence="1" id="KW-0677">Repeat</keyword>
<dbReference type="SMART" id="SM00025">
    <property type="entry name" value="Pumilio"/>
    <property type="match status" value="7"/>
</dbReference>
<evidence type="ECO:0000256" key="3">
    <source>
        <dbReference type="SAM" id="MobiDB-lite"/>
    </source>
</evidence>
<keyword evidence="6" id="KW-1185">Reference proteome</keyword>
<feature type="region of interest" description="Disordered" evidence="3">
    <location>
        <begin position="37"/>
        <end position="84"/>
    </location>
</feature>
<dbReference type="GO" id="GO:0005737">
    <property type="term" value="C:cytoplasm"/>
    <property type="evidence" value="ECO:0007669"/>
    <property type="project" value="TreeGrafter"/>
</dbReference>
<evidence type="ECO:0000259" key="4">
    <source>
        <dbReference type="PROSITE" id="PS50303"/>
    </source>
</evidence>
<name>A0AAD2JM06_9STRA</name>
<feature type="compositionally biased region" description="Polar residues" evidence="3">
    <location>
        <begin position="161"/>
        <end position="172"/>
    </location>
</feature>
<evidence type="ECO:0000313" key="6">
    <source>
        <dbReference type="Proteomes" id="UP001295423"/>
    </source>
</evidence>
<protein>
    <recommendedName>
        <fullName evidence="4">PUM-HD domain-containing protein</fullName>
    </recommendedName>
</protein>
<feature type="repeat" description="Pumilio" evidence="2">
    <location>
        <begin position="533"/>
        <end position="568"/>
    </location>
</feature>
<feature type="compositionally biased region" description="Polar residues" evidence="3">
    <location>
        <begin position="338"/>
        <end position="370"/>
    </location>
</feature>
<dbReference type="GO" id="GO:0003729">
    <property type="term" value="F:mRNA binding"/>
    <property type="evidence" value="ECO:0007669"/>
    <property type="project" value="TreeGrafter"/>
</dbReference>
<feature type="compositionally biased region" description="Polar residues" evidence="3">
    <location>
        <begin position="205"/>
        <end position="221"/>
    </location>
</feature>
<dbReference type="FunFam" id="1.25.10.10:FF:000237">
    <property type="entry name" value="Pumilio homolog 9"/>
    <property type="match status" value="1"/>
</dbReference>
<feature type="repeat" description="Pumilio" evidence="2">
    <location>
        <begin position="374"/>
        <end position="409"/>
    </location>
</feature>
<comment type="caution">
    <text evidence="5">The sequence shown here is derived from an EMBL/GenBank/DDBJ whole genome shotgun (WGS) entry which is preliminary data.</text>
</comment>
<dbReference type="InterPro" id="IPR011989">
    <property type="entry name" value="ARM-like"/>
</dbReference>
<dbReference type="AlphaFoldDB" id="A0AAD2JM06"/>
<feature type="region of interest" description="Disordered" evidence="3">
    <location>
        <begin position="113"/>
        <end position="221"/>
    </location>
</feature>
<dbReference type="Gene3D" id="1.25.10.10">
    <property type="entry name" value="Leucine-rich Repeat Variant"/>
    <property type="match status" value="1"/>
</dbReference>
<dbReference type="Pfam" id="PF00806">
    <property type="entry name" value="PUF"/>
    <property type="match status" value="8"/>
</dbReference>
<proteinExistence type="predicted"/>
<feature type="repeat" description="Pumilio" evidence="2">
    <location>
        <begin position="569"/>
        <end position="604"/>
    </location>
</feature>
<feature type="region of interest" description="Disordered" evidence="3">
    <location>
        <begin position="1"/>
        <end position="22"/>
    </location>
</feature>
<dbReference type="InterPro" id="IPR033712">
    <property type="entry name" value="Pumilio_RNA-bd"/>
</dbReference>
<dbReference type="InterPro" id="IPR016024">
    <property type="entry name" value="ARM-type_fold"/>
</dbReference>
<dbReference type="InterPro" id="IPR033133">
    <property type="entry name" value="PUM-HD"/>
</dbReference>
<feature type="compositionally biased region" description="Polar residues" evidence="3">
    <location>
        <begin position="113"/>
        <end position="131"/>
    </location>
</feature>
<dbReference type="CDD" id="cd07920">
    <property type="entry name" value="Pumilio"/>
    <property type="match status" value="1"/>
</dbReference>
<evidence type="ECO:0000256" key="1">
    <source>
        <dbReference type="ARBA" id="ARBA00022737"/>
    </source>
</evidence>
<accession>A0AAD2JM06</accession>
<feature type="compositionally biased region" description="Polar residues" evidence="3">
    <location>
        <begin position="37"/>
        <end position="46"/>
    </location>
</feature>
<feature type="domain" description="PUM-HD" evidence="4">
    <location>
        <begin position="352"/>
        <end position="717"/>
    </location>
</feature>
<feature type="compositionally biased region" description="Polar residues" evidence="3">
    <location>
        <begin position="1"/>
        <end position="13"/>
    </location>
</feature>
<feature type="compositionally biased region" description="Low complexity" evidence="3">
    <location>
        <begin position="301"/>
        <end position="320"/>
    </location>
</feature>
<evidence type="ECO:0000313" key="5">
    <source>
        <dbReference type="EMBL" id="CAJ1962413.1"/>
    </source>
</evidence>
<feature type="compositionally biased region" description="Low complexity" evidence="3">
    <location>
        <begin position="147"/>
        <end position="160"/>
    </location>
</feature>
<dbReference type="InterPro" id="IPR001313">
    <property type="entry name" value="Pumilio_RNA-bd_rpt"/>
</dbReference>
<feature type="repeat" description="Pumilio" evidence="2">
    <location>
        <begin position="497"/>
        <end position="532"/>
    </location>
</feature>
<feature type="region of interest" description="Disordered" evidence="3">
    <location>
        <begin position="301"/>
        <end position="370"/>
    </location>
</feature>
<dbReference type="PROSITE" id="PS50303">
    <property type="entry name" value="PUM_HD"/>
    <property type="match status" value="1"/>
</dbReference>
<dbReference type="PROSITE" id="PS50302">
    <property type="entry name" value="PUM"/>
    <property type="match status" value="6"/>
</dbReference>
<organism evidence="5 6">
    <name type="scientific">Cylindrotheca closterium</name>
    <dbReference type="NCBI Taxonomy" id="2856"/>
    <lineage>
        <taxon>Eukaryota</taxon>
        <taxon>Sar</taxon>
        <taxon>Stramenopiles</taxon>
        <taxon>Ochrophyta</taxon>
        <taxon>Bacillariophyta</taxon>
        <taxon>Bacillariophyceae</taxon>
        <taxon>Bacillariophycidae</taxon>
        <taxon>Bacillariales</taxon>
        <taxon>Bacillariaceae</taxon>
        <taxon>Cylindrotheca</taxon>
    </lineage>
</organism>
<feature type="compositionally biased region" description="Low complexity" evidence="3">
    <location>
        <begin position="191"/>
        <end position="200"/>
    </location>
</feature>
<gene>
    <name evidence="5" type="ORF">CYCCA115_LOCUS19675</name>
</gene>
<evidence type="ECO:0000256" key="2">
    <source>
        <dbReference type="PROSITE-ProRule" id="PRU00317"/>
    </source>
</evidence>
<dbReference type="EMBL" id="CAKOGP040002103">
    <property type="protein sequence ID" value="CAJ1962413.1"/>
    <property type="molecule type" value="Genomic_DNA"/>
</dbReference>
<dbReference type="PANTHER" id="PTHR12537">
    <property type="entry name" value="RNA BINDING PROTEIN PUMILIO-RELATED"/>
    <property type="match status" value="1"/>
</dbReference>
<reference evidence="5" key="1">
    <citation type="submission" date="2023-08" db="EMBL/GenBank/DDBJ databases">
        <authorList>
            <person name="Audoor S."/>
            <person name="Bilcke G."/>
        </authorList>
    </citation>
    <scope>NUCLEOTIDE SEQUENCE</scope>
</reference>
<dbReference type="GO" id="GO:0010608">
    <property type="term" value="P:post-transcriptional regulation of gene expression"/>
    <property type="evidence" value="ECO:0007669"/>
    <property type="project" value="TreeGrafter"/>
</dbReference>
<dbReference type="SUPFAM" id="SSF48371">
    <property type="entry name" value="ARM repeat"/>
    <property type="match status" value="1"/>
</dbReference>
<feature type="repeat" description="Pumilio" evidence="2">
    <location>
        <begin position="605"/>
        <end position="640"/>
    </location>
</feature>
<sequence length="813" mass="88068">MSSVDKPQSTPKSQSKDEMIGSLGEALAGVNLGSGAVSNGGFSFPSQPEAGDPFRATGGDWGSSYEHDTSNQNMNAAATTPKAAEEKSGLDLFLDQSPSHFLGNDVFKLSTGIQMNENGNDQQNPFRNQGVGSAPGRVPAYQDVRRGNGSPSGSSRSGSPYTNGDGSRTIQAYHQGEEKSGYHQSIQSPYNNNMGNNNGGFANSPYDSQPKASPSVQQGSANPAQGQVLYMAVPTPDGRGQVLQPVQMVQLPGKPFYQVVPGQGGMPPVQGGMAPGQAPMMDAQGAPMMMVPQMMVPPGGQNGDLNSINNSVNNGMNSGNKGYNGASDKQYGSDRGNNDLNTLANSHQYAPASNQQPDTTSSLYSTPQRPSLDSLLGQVRRLSRDQVGCRLVQQALDEEGPMAATLILNEGLPFWGEAMVDPFGNYLFQKILEKITSEERIMLVKSVSTRLVNASLNLHGTRSVQKIVELCAIDEEKATPPKEGEKEDSAADILTRSLAPAAARLCIDSHGNHVIQRILLKLGHNHAKFVFDAVAESVGDVARHRHGCCVIQRCLDSPPGASRSHLVNRIVDKALELMQDAYGNYVVQYVLDVCSDDDVHAVCESVIGKVNLLAIQKFSSNVMEKCLERCTDRVKEHYMEELSDSERVRELMMDPFGNYVVQRALSVATHAQAVRLVESMRPHLLATVPGTPNGQRNGGVRNTAGGRRIMAKICRRFPNFTLDPAGTGDEIYSQNKGHHRHQHPHQMMAPMYGQQPPPHMGQHYQQHYAANPIAMNMGAHQFDQRQPYYEIGTPDPGYYQHAPHMGHGAYPSI</sequence>
<dbReference type="PANTHER" id="PTHR12537:SF13">
    <property type="entry name" value="PUMILIO HOMOLOGY DOMAIN FAMILY MEMBER 4"/>
    <property type="match status" value="1"/>
</dbReference>